<dbReference type="Pfam" id="PF00596">
    <property type="entry name" value="Aldolase_II"/>
    <property type="match status" value="1"/>
</dbReference>
<evidence type="ECO:0000256" key="3">
    <source>
        <dbReference type="ARBA" id="ARBA00022833"/>
    </source>
</evidence>
<evidence type="ECO:0000313" key="8">
    <source>
        <dbReference type="EMBL" id="KPQ36410.1"/>
    </source>
</evidence>
<comment type="caution">
    <text evidence="8">The sequence shown here is derived from an EMBL/GenBank/DDBJ whole genome shotgun (WGS) entry which is preliminary data.</text>
</comment>
<dbReference type="GO" id="GO:0046570">
    <property type="term" value="F:methylthioribulose 1-phosphate dehydratase activity"/>
    <property type="evidence" value="ECO:0007669"/>
    <property type="project" value="UniProtKB-UniRule"/>
</dbReference>
<feature type="domain" description="Class II aldolase/adducin N-terminal" evidence="7">
    <location>
        <begin position="13"/>
        <end position="203"/>
    </location>
</feature>
<keyword evidence="1 6" id="KW-0028">Amino-acid biosynthesis</keyword>
<dbReference type="SMART" id="SM01007">
    <property type="entry name" value="Aldolase_II"/>
    <property type="match status" value="1"/>
</dbReference>
<keyword evidence="2 6" id="KW-0479">Metal-binding</keyword>
<proteinExistence type="inferred from homology"/>
<accession>A0A0N8KNF7</accession>
<dbReference type="PANTHER" id="PTHR10640">
    <property type="entry name" value="METHYLTHIORIBULOSE-1-PHOSPHATE DEHYDRATASE"/>
    <property type="match status" value="1"/>
</dbReference>
<feature type="binding site" evidence="6">
    <location>
        <position position="102"/>
    </location>
    <ligand>
        <name>Zn(2+)</name>
        <dbReference type="ChEBI" id="CHEBI:29105"/>
    </ligand>
</feature>
<dbReference type="EC" id="4.2.1.109" evidence="6"/>
<organism evidence="8 9">
    <name type="scientific">Phormidesmis priestleyi Ana</name>
    <dbReference type="NCBI Taxonomy" id="1666911"/>
    <lineage>
        <taxon>Bacteria</taxon>
        <taxon>Bacillati</taxon>
        <taxon>Cyanobacteriota</taxon>
        <taxon>Cyanophyceae</taxon>
        <taxon>Leptolyngbyales</taxon>
        <taxon>Leptolyngbyaceae</taxon>
        <taxon>Phormidesmis</taxon>
    </lineage>
</organism>
<dbReference type="InterPro" id="IPR036409">
    <property type="entry name" value="Aldolase_II/adducin_N_sf"/>
</dbReference>
<evidence type="ECO:0000259" key="7">
    <source>
        <dbReference type="SMART" id="SM01007"/>
    </source>
</evidence>
<dbReference type="InterPro" id="IPR001303">
    <property type="entry name" value="Aldolase_II/adducin_N"/>
</dbReference>
<evidence type="ECO:0000256" key="1">
    <source>
        <dbReference type="ARBA" id="ARBA00022605"/>
    </source>
</evidence>
<dbReference type="EMBL" id="LJZR01000006">
    <property type="protein sequence ID" value="KPQ36410.1"/>
    <property type="molecule type" value="Genomic_DNA"/>
</dbReference>
<evidence type="ECO:0000256" key="6">
    <source>
        <dbReference type="HAMAP-Rule" id="MF_01677"/>
    </source>
</evidence>
<protein>
    <recommendedName>
        <fullName evidence="6">Methylthioribulose-1-phosphate dehydratase</fullName>
        <shortName evidence="6">MTRu-1-P dehydratase</shortName>
        <ecNumber evidence="6">4.2.1.109</ecNumber>
    </recommendedName>
</protein>
<dbReference type="STRING" id="1666911.HLUCCA11_05995"/>
<dbReference type="NCBIfam" id="TIGR03328">
    <property type="entry name" value="salvage_mtnB"/>
    <property type="match status" value="1"/>
</dbReference>
<dbReference type="PANTHER" id="PTHR10640:SF7">
    <property type="entry name" value="METHYLTHIORIBULOSE-1-PHOSPHATE DEHYDRATASE"/>
    <property type="match status" value="1"/>
</dbReference>
<evidence type="ECO:0000256" key="2">
    <source>
        <dbReference type="ARBA" id="ARBA00022723"/>
    </source>
</evidence>
<keyword evidence="3 6" id="KW-0862">Zinc</keyword>
<keyword evidence="4 6" id="KW-0486">Methionine biosynthesis</keyword>
<dbReference type="GO" id="GO:0005737">
    <property type="term" value="C:cytoplasm"/>
    <property type="evidence" value="ECO:0007669"/>
    <property type="project" value="UniProtKB-UniRule"/>
</dbReference>
<feature type="binding site" evidence="6">
    <location>
        <position position="100"/>
    </location>
    <ligand>
        <name>Zn(2+)</name>
        <dbReference type="ChEBI" id="CHEBI:29105"/>
    </ligand>
</feature>
<gene>
    <name evidence="6 8" type="primary">mtnB</name>
    <name evidence="8" type="ORF">HLUCCA11_05995</name>
</gene>
<dbReference type="Gene3D" id="3.40.225.10">
    <property type="entry name" value="Class II aldolase/adducin N-terminal domain"/>
    <property type="match status" value="1"/>
</dbReference>
<dbReference type="AlphaFoldDB" id="A0A0N8KNF7"/>
<evidence type="ECO:0000313" key="9">
    <source>
        <dbReference type="Proteomes" id="UP000050465"/>
    </source>
</evidence>
<comment type="pathway">
    <text evidence="6">Amino-acid biosynthesis; L-methionine biosynthesis via salvage pathway; L-methionine from S-methyl-5-thio-alpha-D-ribose 1-phosphate: step 2/6.</text>
</comment>
<keyword evidence="5 6" id="KW-0456">Lyase</keyword>
<dbReference type="SUPFAM" id="SSF53639">
    <property type="entry name" value="AraD/HMP-PK domain-like"/>
    <property type="match status" value="1"/>
</dbReference>
<comment type="similarity">
    <text evidence="6">Belongs to the aldolase class II family. MtnB subfamily.</text>
</comment>
<comment type="catalytic activity">
    <reaction evidence="6">
        <text>5-(methylsulfanyl)-D-ribulose 1-phosphate = 5-methylsulfanyl-2,3-dioxopentyl phosphate + H2O</text>
        <dbReference type="Rhea" id="RHEA:15549"/>
        <dbReference type="ChEBI" id="CHEBI:15377"/>
        <dbReference type="ChEBI" id="CHEBI:58548"/>
        <dbReference type="ChEBI" id="CHEBI:58828"/>
        <dbReference type="EC" id="4.2.1.109"/>
    </reaction>
</comment>
<comment type="function">
    <text evidence="6">Catalyzes the dehydration of methylthioribulose-1-phosphate (MTRu-1-P) into 2,3-diketo-5-methylthiopentyl-1-phosphate (DK-MTP-1-P).</text>
</comment>
<dbReference type="Proteomes" id="UP000050465">
    <property type="component" value="Unassembled WGS sequence"/>
</dbReference>
<dbReference type="UniPathway" id="UPA00904">
    <property type="reaction ID" value="UER00875"/>
</dbReference>
<reference evidence="8 9" key="1">
    <citation type="submission" date="2015-09" db="EMBL/GenBank/DDBJ databases">
        <title>Identification and resolution of microdiversity through metagenomic sequencing of parallel consortia.</title>
        <authorList>
            <person name="Nelson W.C."/>
            <person name="Romine M.F."/>
            <person name="Lindemann S.R."/>
        </authorList>
    </citation>
    <scope>NUCLEOTIDE SEQUENCE [LARGE SCALE GENOMIC DNA]</scope>
    <source>
        <strain evidence="8">Ana</strain>
    </source>
</reference>
<dbReference type="PATRIC" id="fig|1666911.3.peg.5121"/>
<comment type="cofactor">
    <cofactor evidence="6">
        <name>Zn(2+)</name>
        <dbReference type="ChEBI" id="CHEBI:29105"/>
    </cofactor>
    <text evidence="6">Binds 1 zinc ion per subunit.</text>
</comment>
<dbReference type="GO" id="GO:0019509">
    <property type="term" value="P:L-methionine salvage from methylthioadenosine"/>
    <property type="evidence" value="ECO:0007669"/>
    <property type="project" value="UniProtKB-UniRule"/>
</dbReference>
<name>A0A0N8KNF7_9CYAN</name>
<dbReference type="HAMAP" id="MF_01677">
    <property type="entry name" value="Salvage_MtnB"/>
    <property type="match status" value="1"/>
</dbReference>
<dbReference type="GO" id="GO:0008270">
    <property type="term" value="F:zinc ion binding"/>
    <property type="evidence" value="ECO:0007669"/>
    <property type="project" value="UniProtKB-UniRule"/>
</dbReference>
<evidence type="ECO:0000256" key="5">
    <source>
        <dbReference type="ARBA" id="ARBA00023239"/>
    </source>
</evidence>
<sequence length="214" mass="23429">MNTTMLHSSAPREELAWVIADIHQKGMAQGTGGNFSTVVQTEPLRLLMSPSSVDKGKVLPSALIEVDRDGRVVQGEGKASAETLLHLELVATAGAKSVLHTHSVLGTLLSMRSLAQGKLSFSGYEMLKGIEGVTTHETTVELPVIENAQDMQVLSARVRTLLKAQPHMYGFLVAGHGLYAWGDSLFQARRHMEIFEFLMELTYRNLMLSNNIAK</sequence>
<evidence type="ECO:0000256" key="4">
    <source>
        <dbReference type="ARBA" id="ARBA00023167"/>
    </source>
</evidence>
<dbReference type="InterPro" id="IPR017714">
    <property type="entry name" value="MethylthioRu-1-P_deHdtase_MtnB"/>
</dbReference>